<feature type="domain" description="Zn(2)-C6 fungal-type" evidence="7">
    <location>
        <begin position="55"/>
        <end position="85"/>
    </location>
</feature>
<keyword evidence="5" id="KW-0175">Coiled coil</keyword>
<dbReference type="EMBL" id="MVBO01000155">
    <property type="protein sequence ID" value="OZJ02404.1"/>
    <property type="molecule type" value="Genomic_DNA"/>
</dbReference>
<feature type="compositionally biased region" description="Low complexity" evidence="6">
    <location>
        <begin position="604"/>
        <end position="620"/>
    </location>
</feature>
<organism evidence="8 9">
    <name type="scientific">Bifiguratus adelaidae</name>
    <dbReference type="NCBI Taxonomy" id="1938954"/>
    <lineage>
        <taxon>Eukaryota</taxon>
        <taxon>Fungi</taxon>
        <taxon>Fungi incertae sedis</taxon>
        <taxon>Mucoromycota</taxon>
        <taxon>Mucoromycotina</taxon>
        <taxon>Endogonomycetes</taxon>
        <taxon>Endogonales</taxon>
        <taxon>Endogonales incertae sedis</taxon>
        <taxon>Bifiguratus</taxon>
    </lineage>
</organism>
<dbReference type="InterPro" id="IPR001138">
    <property type="entry name" value="Zn2Cys6_DnaBD"/>
</dbReference>
<proteinExistence type="predicted"/>
<evidence type="ECO:0000313" key="9">
    <source>
        <dbReference type="Proteomes" id="UP000242875"/>
    </source>
</evidence>
<evidence type="ECO:0000256" key="1">
    <source>
        <dbReference type="ARBA" id="ARBA00004123"/>
    </source>
</evidence>
<evidence type="ECO:0000256" key="3">
    <source>
        <dbReference type="ARBA" id="ARBA00023125"/>
    </source>
</evidence>
<accession>A0A261XVY9</accession>
<gene>
    <name evidence="8" type="ORF">BZG36_04855</name>
</gene>
<sequence>MADSVTSDDGAEPFQPDVLEDSDTTASEVGSSRGTSTALSERRENEDREGFASRSCLACHNLKRRCDRQLPQCSLCAKFRRECLYTPSKRQVNALKKGIDELSERIYDLEDVIRDAKMDIQQLVNLLKSENAFGHEDASESSTSIQVKGNIMDTSELLRLPASIRRAPSGISILFKNGEISNIQELINRLESLELGRKARESTSFSIEQNAKSEEESEQDEVFKAPKSPNEKEFGRDIMYKYLITSNPLTETSMAVEHDLGELVRATFKTLFDCYYPIYPIFHYPLAKEALRQLEAQNTLNSNIFVNALVATVIEHTLLLHGDTAKHMDRSMGISNGETLAASIASQYFDRAKITLSESFDELRETTLYGLVLMDIYQARYHPRISDPLLYYKLALRVLHSLPELAEYPQDPSALTGAERRQRLLGYLYHRDILYQMYGHKNMYIEPRPRLDVSMRTSLDSQERLFGVCFVNMLRTATLMLDLIHEFYTESEKRIPFDRAQAYHKSNDVIYHDRPGELASIERLMTAWMANPNDTLWPWNGSKTTLLLAVYAYANYHSFLVEAYKFFARGCPPDDVRLLSPGDHTRAAVFSPQTSPSNSFRSVISSDHPPSPSRRSSSSISITSTAEADATHICYWSALSVYAALHVHRVNNLHDLDSLGILNHVSVASLIFRRIVEQGADEAHPPAYIREIRSWLAWEKAEIEASVGFRIGIRSWRQYASELGKFLE</sequence>
<comment type="subcellular location">
    <subcellularLocation>
        <location evidence="1">Nucleus</location>
    </subcellularLocation>
</comment>
<feature type="coiled-coil region" evidence="5">
    <location>
        <begin position="92"/>
        <end position="119"/>
    </location>
</feature>
<evidence type="ECO:0000256" key="2">
    <source>
        <dbReference type="ARBA" id="ARBA00022723"/>
    </source>
</evidence>
<dbReference type="PANTHER" id="PTHR46910:SF3">
    <property type="entry name" value="HALOTOLERANCE PROTEIN 9-RELATED"/>
    <property type="match status" value="1"/>
</dbReference>
<keyword evidence="4" id="KW-0539">Nucleus</keyword>
<feature type="compositionally biased region" description="Polar residues" evidence="6">
    <location>
        <begin position="24"/>
        <end position="39"/>
    </location>
</feature>
<feature type="region of interest" description="Disordered" evidence="6">
    <location>
        <begin position="204"/>
        <end position="228"/>
    </location>
</feature>
<dbReference type="GO" id="GO:0005634">
    <property type="term" value="C:nucleus"/>
    <property type="evidence" value="ECO:0007669"/>
    <property type="project" value="UniProtKB-SubCell"/>
</dbReference>
<dbReference type="GO" id="GO:0000981">
    <property type="term" value="F:DNA-binding transcription factor activity, RNA polymerase II-specific"/>
    <property type="evidence" value="ECO:0007669"/>
    <property type="project" value="InterPro"/>
</dbReference>
<name>A0A261XVY9_9FUNG</name>
<keyword evidence="9" id="KW-1185">Reference proteome</keyword>
<dbReference type="PANTHER" id="PTHR46910">
    <property type="entry name" value="TRANSCRIPTION FACTOR PDR1"/>
    <property type="match status" value="1"/>
</dbReference>
<feature type="region of interest" description="Disordered" evidence="6">
    <location>
        <begin position="589"/>
        <end position="620"/>
    </location>
</feature>
<keyword evidence="2" id="KW-0479">Metal-binding</keyword>
<dbReference type="GO" id="GO:0008270">
    <property type="term" value="F:zinc ion binding"/>
    <property type="evidence" value="ECO:0007669"/>
    <property type="project" value="InterPro"/>
</dbReference>
<reference evidence="8 9" key="1">
    <citation type="journal article" date="2017" name="Mycologia">
        <title>Bifiguratus adelaidae, gen. et sp. nov., a new member of Mucoromycotina in endophytic and soil-dwelling habitats.</title>
        <authorList>
            <person name="Torres-Cruz T.J."/>
            <person name="Billingsley Tobias T.L."/>
            <person name="Almatruk M."/>
            <person name="Hesse C."/>
            <person name="Kuske C.R."/>
            <person name="Desiro A."/>
            <person name="Benucci G.M."/>
            <person name="Bonito G."/>
            <person name="Stajich J.E."/>
            <person name="Dunlap C."/>
            <person name="Arnold A.E."/>
            <person name="Porras-Alfaro A."/>
        </authorList>
    </citation>
    <scope>NUCLEOTIDE SEQUENCE [LARGE SCALE GENOMIC DNA]</scope>
    <source>
        <strain evidence="8 9">AZ0501</strain>
    </source>
</reference>
<evidence type="ECO:0000256" key="4">
    <source>
        <dbReference type="ARBA" id="ARBA00023242"/>
    </source>
</evidence>
<dbReference type="GO" id="GO:0003677">
    <property type="term" value="F:DNA binding"/>
    <property type="evidence" value="ECO:0007669"/>
    <property type="project" value="UniProtKB-KW"/>
</dbReference>
<dbReference type="PROSITE" id="PS50048">
    <property type="entry name" value="ZN2_CY6_FUNGAL_2"/>
    <property type="match status" value="1"/>
</dbReference>
<evidence type="ECO:0000256" key="5">
    <source>
        <dbReference type="SAM" id="Coils"/>
    </source>
</evidence>
<feature type="compositionally biased region" description="Polar residues" evidence="6">
    <location>
        <begin position="591"/>
        <end position="603"/>
    </location>
</feature>
<dbReference type="Proteomes" id="UP000242875">
    <property type="component" value="Unassembled WGS sequence"/>
</dbReference>
<comment type="caution">
    <text evidence="8">The sequence shown here is derived from an EMBL/GenBank/DDBJ whole genome shotgun (WGS) entry which is preliminary data.</text>
</comment>
<dbReference type="CDD" id="cd00067">
    <property type="entry name" value="GAL4"/>
    <property type="match status" value="1"/>
</dbReference>
<feature type="region of interest" description="Disordered" evidence="6">
    <location>
        <begin position="1"/>
        <end position="46"/>
    </location>
</feature>
<dbReference type="SUPFAM" id="SSF57701">
    <property type="entry name" value="Zn2/Cys6 DNA-binding domain"/>
    <property type="match status" value="1"/>
</dbReference>
<dbReference type="InterPro" id="IPR050987">
    <property type="entry name" value="AtrR-like"/>
</dbReference>
<dbReference type="PROSITE" id="PS00463">
    <property type="entry name" value="ZN2_CY6_FUNGAL_1"/>
    <property type="match status" value="1"/>
</dbReference>
<dbReference type="InterPro" id="IPR036864">
    <property type="entry name" value="Zn2-C6_fun-type_DNA-bd_sf"/>
</dbReference>
<dbReference type="OrthoDB" id="3364175at2759"/>
<evidence type="ECO:0000256" key="6">
    <source>
        <dbReference type="SAM" id="MobiDB-lite"/>
    </source>
</evidence>
<dbReference type="Gene3D" id="4.10.240.10">
    <property type="entry name" value="Zn(2)-C6 fungal-type DNA-binding domain"/>
    <property type="match status" value="1"/>
</dbReference>
<evidence type="ECO:0000259" key="7">
    <source>
        <dbReference type="PROSITE" id="PS50048"/>
    </source>
</evidence>
<dbReference type="AlphaFoldDB" id="A0A261XVY9"/>
<protein>
    <recommendedName>
        <fullName evidence="7">Zn(2)-C6 fungal-type domain-containing protein</fullName>
    </recommendedName>
</protein>
<dbReference type="CDD" id="cd12148">
    <property type="entry name" value="fungal_TF_MHR"/>
    <property type="match status" value="1"/>
</dbReference>
<evidence type="ECO:0000313" key="8">
    <source>
        <dbReference type="EMBL" id="OZJ02404.1"/>
    </source>
</evidence>
<keyword evidence="3" id="KW-0238">DNA-binding</keyword>
<dbReference type="SMART" id="SM00066">
    <property type="entry name" value="GAL4"/>
    <property type="match status" value="1"/>
</dbReference>
<dbReference type="Pfam" id="PF00172">
    <property type="entry name" value="Zn_clus"/>
    <property type="match status" value="1"/>
</dbReference>